<dbReference type="InterPro" id="IPR038766">
    <property type="entry name" value="Membrane_comp_ABC_pdt"/>
</dbReference>
<evidence type="ECO:0000256" key="3">
    <source>
        <dbReference type="ARBA" id="ARBA00022692"/>
    </source>
</evidence>
<dbReference type="PANTHER" id="PTHR30287:SF1">
    <property type="entry name" value="INNER MEMBRANE PROTEIN"/>
    <property type="match status" value="1"/>
</dbReference>
<evidence type="ECO:0000256" key="5">
    <source>
        <dbReference type="ARBA" id="ARBA00023136"/>
    </source>
</evidence>
<dbReference type="Proteomes" id="UP001500542">
    <property type="component" value="Unassembled WGS sequence"/>
</dbReference>
<reference evidence="9" key="1">
    <citation type="journal article" date="2019" name="Int. J. Syst. Evol. Microbiol.">
        <title>The Global Catalogue of Microorganisms (GCM) 10K type strain sequencing project: providing services to taxonomists for standard genome sequencing and annotation.</title>
        <authorList>
            <consortium name="The Broad Institute Genomics Platform"/>
            <consortium name="The Broad Institute Genome Sequencing Center for Infectious Disease"/>
            <person name="Wu L."/>
            <person name="Ma J."/>
        </authorList>
    </citation>
    <scope>NUCLEOTIDE SEQUENCE [LARGE SCALE GENOMIC DNA]</scope>
    <source>
        <strain evidence="9">JCM 10977</strain>
    </source>
</reference>
<evidence type="ECO:0000313" key="8">
    <source>
        <dbReference type="EMBL" id="GAA0931231.1"/>
    </source>
</evidence>
<dbReference type="PANTHER" id="PTHR30287">
    <property type="entry name" value="MEMBRANE COMPONENT OF PREDICTED ABC SUPERFAMILY METABOLITE UPTAKE TRANSPORTER"/>
    <property type="match status" value="1"/>
</dbReference>
<keyword evidence="5 6" id="KW-0472">Membrane</keyword>
<feature type="transmembrane region" description="Helical" evidence="6">
    <location>
        <begin position="316"/>
        <end position="335"/>
    </location>
</feature>
<feature type="transmembrane region" description="Helical" evidence="6">
    <location>
        <begin position="263"/>
        <end position="288"/>
    </location>
</feature>
<evidence type="ECO:0000256" key="1">
    <source>
        <dbReference type="ARBA" id="ARBA00004651"/>
    </source>
</evidence>
<feature type="transmembrane region" description="Helical" evidence="6">
    <location>
        <begin position="661"/>
        <end position="684"/>
    </location>
</feature>
<comment type="subcellular location">
    <subcellularLocation>
        <location evidence="1">Cell membrane</location>
        <topology evidence="1">Multi-pass membrane protein</topology>
    </subcellularLocation>
</comment>
<evidence type="ECO:0000313" key="9">
    <source>
        <dbReference type="Proteomes" id="UP001500542"/>
    </source>
</evidence>
<comment type="caution">
    <text evidence="8">The sequence shown here is derived from an EMBL/GenBank/DDBJ whole genome shotgun (WGS) entry which is preliminary data.</text>
</comment>
<feature type="transmembrane region" description="Helical" evidence="6">
    <location>
        <begin position="225"/>
        <end position="243"/>
    </location>
</feature>
<feature type="transmembrane region" description="Helical" evidence="6">
    <location>
        <begin position="177"/>
        <end position="197"/>
    </location>
</feature>
<dbReference type="Pfam" id="PF02687">
    <property type="entry name" value="FtsX"/>
    <property type="match status" value="2"/>
</dbReference>
<keyword evidence="9" id="KW-1185">Reference proteome</keyword>
<proteinExistence type="predicted"/>
<name>A0ABP4A8C7_9ACTN</name>
<feature type="transmembrane region" description="Helical" evidence="6">
    <location>
        <begin position="398"/>
        <end position="417"/>
    </location>
</feature>
<sequence>MIGLAGRLLRHRPGTVLATLIALAAGVMVMTGTGALVESGLRHQPKPQLHGAADLVVAKRDITFTGKEFGGDTYTTTTRLPEPGTMPATLVDQLRQLPGVAEAVADPPTSAKTPPGRVEVIAVTEEAGADRGAVKAAVEKLAAAESAKAYAGNAKGIVERPDLAAARDLLIQVGAAFGGYVVMLIVFVVAGTIGLSIRGRRRELALLRATGATPWQLRRMLMGEAAILGGIGSVIGIPTGLLASRWMGDQLIGRGFVPADFPMSIGVLAAPAAALLIVVLAVVAALLASRRISAIRPAEALADAAVEPTRSGKVRLGFGLAALVGALSSSAFAVMGGGQAALGGAVSMLYLLVLAVALLAPWINSRAAKLLSPLLRAVWGNSGYLATRNLAANARGMATVLTALVLSVGFGGSVWFLQDNLERQTVQQVQAGTLAQYAVVSPKGLPDDAAERLSKVPGVEAATGVRRTSVIVKVMQDAEVVPAQAMDLANSLKTTDLQIKEGELTPGGVAVSQVRASSQNWKLGDTADIWLADGTPKHLKITAIYSRGLGFGDFILDRATVGQAPDEVLLRTSGSKPTALPESATLIPVSQLTVQTAKDLAISAWLNKLLIGVMIAYAALAAANTMIMAALARRREVAVLRLTGVTTRQVKRMVNAEQAGLLGVAVVIGGTIAAVTLTTVVRAVTGGALPYVPALGWIAVLGGATLLAMTTTILPITLLLRRPALAQAGSRE</sequence>
<dbReference type="InterPro" id="IPR003838">
    <property type="entry name" value="ABC3_permease_C"/>
</dbReference>
<dbReference type="RefSeq" id="WP_343966225.1">
    <property type="nucleotide sequence ID" value="NZ_BAAAHK010000003.1"/>
</dbReference>
<gene>
    <name evidence="8" type="ORF">GCM10009554_14970</name>
</gene>
<feature type="transmembrane region" description="Helical" evidence="6">
    <location>
        <begin position="696"/>
        <end position="720"/>
    </location>
</feature>
<keyword evidence="4 6" id="KW-1133">Transmembrane helix</keyword>
<keyword evidence="3 6" id="KW-0812">Transmembrane</keyword>
<feature type="transmembrane region" description="Helical" evidence="6">
    <location>
        <begin position="609"/>
        <end position="632"/>
    </location>
</feature>
<keyword evidence="2" id="KW-1003">Cell membrane</keyword>
<evidence type="ECO:0000259" key="7">
    <source>
        <dbReference type="Pfam" id="PF02687"/>
    </source>
</evidence>
<evidence type="ECO:0000256" key="4">
    <source>
        <dbReference type="ARBA" id="ARBA00022989"/>
    </source>
</evidence>
<feature type="transmembrane region" description="Helical" evidence="6">
    <location>
        <begin position="341"/>
        <end position="363"/>
    </location>
</feature>
<organism evidence="8 9">
    <name type="scientific">Kribbella koreensis</name>
    <dbReference type="NCBI Taxonomy" id="57909"/>
    <lineage>
        <taxon>Bacteria</taxon>
        <taxon>Bacillati</taxon>
        <taxon>Actinomycetota</taxon>
        <taxon>Actinomycetes</taxon>
        <taxon>Propionibacteriales</taxon>
        <taxon>Kribbellaceae</taxon>
        <taxon>Kribbella</taxon>
    </lineage>
</organism>
<evidence type="ECO:0000256" key="6">
    <source>
        <dbReference type="SAM" id="Phobius"/>
    </source>
</evidence>
<accession>A0ABP4A8C7</accession>
<protein>
    <submittedName>
        <fullName evidence="8">FtsX-like permease family protein</fullName>
    </submittedName>
</protein>
<dbReference type="EMBL" id="BAAAHK010000003">
    <property type="protein sequence ID" value="GAA0931231.1"/>
    <property type="molecule type" value="Genomic_DNA"/>
</dbReference>
<evidence type="ECO:0000256" key="2">
    <source>
        <dbReference type="ARBA" id="ARBA00022475"/>
    </source>
</evidence>
<feature type="domain" description="ABC3 transporter permease C-terminal" evidence="7">
    <location>
        <begin position="610"/>
        <end position="722"/>
    </location>
</feature>
<feature type="domain" description="ABC3 transporter permease C-terminal" evidence="7">
    <location>
        <begin position="177"/>
        <end position="295"/>
    </location>
</feature>